<dbReference type="SMART" id="SM00342">
    <property type="entry name" value="HTH_ARAC"/>
    <property type="match status" value="1"/>
</dbReference>
<dbReference type="EMBL" id="FP929003">
    <property type="protein sequence ID" value="CBK43222.1"/>
    <property type="molecule type" value="Genomic_DNA"/>
</dbReference>
<dbReference type="STRING" id="330214.NIDE3537"/>
<sequence length="362" mass="39484">MTSSASTTGRINRTIRQDPRWAAILARDPAADGTFYYSVRTTGVYCRPSCAARQPLRENVRFHATCADAEQAGFRPCKRCRPDQPSSVDRQARIVVAICRYIEQAEHLPSLDELAQRAKMSPSHFHRVFTSATGLTPRGYAVAHRATRVRCELGRDRPVTEALYRAGFNSSGRFYEASNALLGMTPSRYRAGGAQSKIRFAVGPCSLGAILVAQSERGVCAILLGDDPDALTRDLQARFPRANLTGGDAAFERLVSTVVGFVETPGRGVKLPLDIRGTAFQQLVWKALQRIPVGSTATYTEIATRIGSPKSARAVGRACGANPLAVAIPCHRVVRHDGGLSGYRWGVERKRMLLERESSVAP</sequence>
<dbReference type="GO" id="GO:0008270">
    <property type="term" value="F:zinc ion binding"/>
    <property type="evidence" value="ECO:0007669"/>
    <property type="project" value="InterPro"/>
</dbReference>
<evidence type="ECO:0000256" key="14">
    <source>
        <dbReference type="ARBA" id="ARBA00049348"/>
    </source>
</evidence>
<keyword evidence="13" id="KW-0234">DNA repair</keyword>
<dbReference type="FunFam" id="3.40.10.10:FF:000001">
    <property type="entry name" value="DNA-3-methyladenine glycosylase 2"/>
    <property type="match status" value="1"/>
</dbReference>
<keyword evidence="9" id="KW-0805">Transcription regulation</keyword>
<keyword evidence="12" id="KW-0804">Transcription</keyword>
<evidence type="ECO:0000256" key="16">
    <source>
        <dbReference type="PIRSR" id="PIRSR000409-3"/>
    </source>
</evidence>
<keyword evidence="19" id="KW-1185">Reference proteome</keyword>
<evidence type="ECO:0000313" key="18">
    <source>
        <dbReference type="EMBL" id="CBK43222.1"/>
    </source>
</evidence>
<comment type="catalytic activity">
    <reaction evidence="1">
        <text>a 4-O-methyl-thymidine in DNA + L-cysteinyl-[protein] = a thymidine in DNA + S-methyl-L-cysteinyl-[protein]</text>
        <dbReference type="Rhea" id="RHEA:53428"/>
        <dbReference type="Rhea" id="RHEA-COMP:10131"/>
        <dbReference type="Rhea" id="RHEA-COMP:10132"/>
        <dbReference type="Rhea" id="RHEA-COMP:13555"/>
        <dbReference type="Rhea" id="RHEA-COMP:13556"/>
        <dbReference type="ChEBI" id="CHEBI:29950"/>
        <dbReference type="ChEBI" id="CHEBI:82612"/>
        <dbReference type="ChEBI" id="CHEBI:137386"/>
        <dbReference type="ChEBI" id="CHEBI:137387"/>
        <dbReference type="EC" id="2.1.1.63"/>
    </reaction>
</comment>
<dbReference type="PROSITE" id="PS00374">
    <property type="entry name" value="MGMT"/>
    <property type="match status" value="1"/>
</dbReference>
<keyword evidence="5 18" id="KW-0808">Transferase</keyword>
<name>D8PIY5_9BACT</name>
<comment type="similarity">
    <text evidence="2">Belongs to the MGMT family.</text>
</comment>
<dbReference type="AlphaFoldDB" id="D8PIY5"/>
<dbReference type="PROSITE" id="PS01124">
    <property type="entry name" value="HTH_ARAC_FAMILY_2"/>
    <property type="match status" value="1"/>
</dbReference>
<evidence type="ECO:0000256" key="1">
    <source>
        <dbReference type="ARBA" id="ARBA00001286"/>
    </source>
</evidence>
<dbReference type="GO" id="GO:0006307">
    <property type="term" value="P:DNA alkylation repair"/>
    <property type="evidence" value="ECO:0007669"/>
    <property type="project" value="UniProtKB-ARBA"/>
</dbReference>
<dbReference type="InterPro" id="IPR036217">
    <property type="entry name" value="MethylDNA_cys_MeTrfase_DNAb"/>
</dbReference>
<dbReference type="PANTHER" id="PTHR10815:SF14">
    <property type="entry name" value="BIFUNCTIONAL TRANSCRIPTIONAL ACTIVATOR_DNA REPAIR ENZYME ADA"/>
    <property type="match status" value="1"/>
</dbReference>
<evidence type="ECO:0000256" key="4">
    <source>
        <dbReference type="ARBA" id="ARBA00022603"/>
    </source>
</evidence>
<dbReference type="GO" id="GO:0003700">
    <property type="term" value="F:DNA-binding transcription factor activity"/>
    <property type="evidence" value="ECO:0007669"/>
    <property type="project" value="InterPro"/>
</dbReference>
<keyword evidence="8 16" id="KW-0862">Zinc</keyword>
<evidence type="ECO:0000256" key="3">
    <source>
        <dbReference type="ARBA" id="ARBA00011918"/>
    </source>
</evidence>
<keyword evidence="7" id="KW-0227">DNA damage</keyword>
<dbReference type="Gene3D" id="3.30.160.70">
    <property type="entry name" value="Methylated DNA-protein cysteine methyltransferase domain"/>
    <property type="match status" value="1"/>
</dbReference>
<keyword evidence="6 16" id="KW-0479">Metal-binding</keyword>
<protein>
    <recommendedName>
        <fullName evidence="3">methylated-DNA--[protein]-cysteine S-methyltransferase</fullName>
        <ecNumber evidence="3">2.1.1.63</ecNumber>
    </recommendedName>
</protein>
<dbReference type="EC" id="2.1.1.63" evidence="3"/>
<dbReference type="Pfam" id="PF02805">
    <property type="entry name" value="Ada_Zn_binding"/>
    <property type="match status" value="1"/>
</dbReference>
<feature type="active site" description="Nucleophile; methyl group acceptor from either O6-methylguanine or O4-methylthymine" evidence="15">
    <location>
        <position position="330"/>
    </location>
</feature>
<dbReference type="PANTHER" id="PTHR10815">
    <property type="entry name" value="METHYLATED-DNA--PROTEIN-CYSTEINE METHYLTRANSFERASE"/>
    <property type="match status" value="1"/>
</dbReference>
<dbReference type="InterPro" id="IPR035451">
    <property type="entry name" value="Ada-like_dom_sf"/>
</dbReference>
<evidence type="ECO:0000256" key="5">
    <source>
        <dbReference type="ARBA" id="ARBA00022679"/>
    </source>
</evidence>
<organism evidence="18 19">
    <name type="scientific">Nitrospira defluvii</name>
    <dbReference type="NCBI Taxonomy" id="330214"/>
    <lineage>
        <taxon>Bacteria</taxon>
        <taxon>Pseudomonadati</taxon>
        <taxon>Nitrospirota</taxon>
        <taxon>Nitrospiria</taxon>
        <taxon>Nitrospirales</taxon>
        <taxon>Nitrospiraceae</taxon>
        <taxon>Nitrospira</taxon>
    </lineage>
</organism>
<dbReference type="InterPro" id="IPR004026">
    <property type="entry name" value="Ada_DNA_repair_Zn-bd"/>
</dbReference>
<evidence type="ECO:0000256" key="13">
    <source>
        <dbReference type="ARBA" id="ARBA00023204"/>
    </source>
</evidence>
<dbReference type="GO" id="GO:0032259">
    <property type="term" value="P:methylation"/>
    <property type="evidence" value="ECO:0007669"/>
    <property type="project" value="UniProtKB-KW"/>
</dbReference>
<dbReference type="eggNOG" id="COG0350">
    <property type="taxonomic scope" value="Bacteria"/>
</dbReference>
<evidence type="ECO:0000256" key="8">
    <source>
        <dbReference type="ARBA" id="ARBA00022833"/>
    </source>
</evidence>
<reference evidence="18 19" key="1">
    <citation type="journal article" date="2010" name="Proc. Natl. Acad. Sci. U.S.A.">
        <title>A Nitrospira metagenome illuminates the physiology and evolution of globally important nitrite-oxidizing bacteria.</title>
        <authorList>
            <person name="Lucker S."/>
            <person name="Wagner M."/>
            <person name="Maixner F."/>
            <person name="Pelletier E."/>
            <person name="Koch H."/>
            <person name="Vacherie B."/>
            <person name="Rattei T."/>
            <person name="Sinninghe Damste J."/>
            <person name="Spieck E."/>
            <person name="Le Paslier D."/>
            <person name="Daims H."/>
        </authorList>
    </citation>
    <scope>NUCLEOTIDE SEQUENCE [LARGE SCALE GENOMIC DNA]</scope>
</reference>
<comment type="catalytic activity">
    <reaction evidence="14">
        <text>a 6-O-methyl-2'-deoxyguanosine in DNA + L-cysteinyl-[protein] = S-methyl-L-cysteinyl-[protein] + a 2'-deoxyguanosine in DNA</text>
        <dbReference type="Rhea" id="RHEA:24000"/>
        <dbReference type="Rhea" id="RHEA-COMP:10131"/>
        <dbReference type="Rhea" id="RHEA-COMP:10132"/>
        <dbReference type="Rhea" id="RHEA-COMP:11367"/>
        <dbReference type="Rhea" id="RHEA-COMP:11368"/>
        <dbReference type="ChEBI" id="CHEBI:29950"/>
        <dbReference type="ChEBI" id="CHEBI:82612"/>
        <dbReference type="ChEBI" id="CHEBI:85445"/>
        <dbReference type="ChEBI" id="CHEBI:85448"/>
        <dbReference type="EC" id="2.1.1.63"/>
    </reaction>
</comment>
<accession>D8PIY5</accession>
<dbReference type="Proteomes" id="UP000001660">
    <property type="component" value="Chromosome"/>
</dbReference>
<feature type="domain" description="HTH araC/xylS-type" evidence="17">
    <location>
        <begin position="92"/>
        <end position="192"/>
    </location>
</feature>
<dbReference type="PIRSF" id="PIRSF000409">
    <property type="entry name" value="Ada"/>
    <property type="match status" value="1"/>
</dbReference>
<dbReference type="InterPro" id="IPR036388">
    <property type="entry name" value="WH-like_DNA-bd_sf"/>
</dbReference>
<dbReference type="SUPFAM" id="SSF57884">
    <property type="entry name" value="Ada DNA repair protein, N-terminal domain (N-Ada 10)"/>
    <property type="match status" value="1"/>
</dbReference>
<feature type="active site" description="Nucleophile; methyl group acceptor from methylphosphotriester" evidence="15">
    <location>
        <position position="46"/>
    </location>
</feature>
<dbReference type="OrthoDB" id="9802228at2"/>
<dbReference type="Pfam" id="PF01035">
    <property type="entry name" value="DNA_binding_1"/>
    <property type="match status" value="1"/>
</dbReference>
<feature type="binding site" evidence="16">
    <location>
        <position position="80"/>
    </location>
    <ligand>
        <name>Zn(2+)</name>
        <dbReference type="ChEBI" id="CHEBI:29105"/>
    </ligand>
</feature>
<feature type="binding site" evidence="16">
    <location>
        <position position="50"/>
    </location>
    <ligand>
        <name>Zn(2+)</name>
        <dbReference type="ChEBI" id="CHEBI:29105"/>
    </ligand>
</feature>
<dbReference type="NCBIfam" id="TIGR00589">
    <property type="entry name" value="ogt"/>
    <property type="match status" value="1"/>
</dbReference>
<evidence type="ECO:0000256" key="7">
    <source>
        <dbReference type="ARBA" id="ARBA00022763"/>
    </source>
</evidence>
<dbReference type="GO" id="GO:0003908">
    <property type="term" value="F:methylated-DNA-[protein]-cysteine S-methyltransferase activity"/>
    <property type="evidence" value="ECO:0007669"/>
    <property type="project" value="UniProtKB-EC"/>
</dbReference>
<dbReference type="SUPFAM" id="SSF46767">
    <property type="entry name" value="Methylated DNA-protein cysteine methyltransferase, C-terminal domain"/>
    <property type="match status" value="1"/>
</dbReference>
<dbReference type="Gene3D" id="1.10.10.10">
    <property type="entry name" value="Winged helix-like DNA-binding domain superfamily/Winged helix DNA-binding domain"/>
    <property type="match status" value="1"/>
</dbReference>
<comment type="cofactor">
    <cofactor evidence="16">
        <name>Zn(2+)</name>
        <dbReference type="ChEBI" id="CHEBI:29105"/>
    </cofactor>
    <text evidence="16">Binds 1 zinc ion per subunit.</text>
</comment>
<evidence type="ECO:0000259" key="17">
    <source>
        <dbReference type="PROSITE" id="PS01124"/>
    </source>
</evidence>
<evidence type="ECO:0000256" key="9">
    <source>
        <dbReference type="ARBA" id="ARBA00023015"/>
    </source>
</evidence>
<dbReference type="CDD" id="cd06445">
    <property type="entry name" value="ATase"/>
    <property type="match status" value="1"/>
</dbReference>
<dbReference type="Gene3D" id="1.10.10.60">
    <property type="entry name" value="Homeodomain-like"/>
    <property type="match status" value="1"/>
</dbReference>
<dbReference type="InterPro" id="IPR036631">
    <property type="entry name" value="MGMT_N_sf"/>
</dbReference>
<dbReference type="eggNOG" id="COG2169">
    <property type="taxonomic scope" value="Bacteria"/>
</dbReference>
<evidence type="ECO:0000256" key="2">
    <source>
        <dbReference type="ARBA" id="ARBA00008711"/>
    </source>
</evidence>
<feature type="binding site" evidence="16">
    <location>
        <position position="46"/>
    </location>
    <ligand>
        <name>Zn(2+)</name>
        <dbReference type="ChEBI" id="CHEBI:29105"/>
    </ligand>
</feature>
<keyword evidence="10" id="KW-0238">DNA-binding</keyword>
<dbReference type="SUPFAM" id="SSF53155">
    <property type="entry name" value="Methylated DNA-protein cysteine methyltransferase domain"/>
    <property type="match status" value="1"/>
</dbReference>
<dbReference type="InterPro" id="IPR014048">
    <property type="entry name" value="MethylDNA_cys_MeTrfase_DNA-bd"/>
</dbReference>
<dbReference type="InterPro" id="IPR018060">
    <property type="entry name" value="HTH_AraC"/>
</dbReference>
<dbReference type="SUPFAM" id="SSF46689">
    <property type="entry name" value="Homeodomain-like"/>
    <property type="match status" value="1"/>
</dbReference>
<evidence type="ECO:0000256" key="12">
    <source>
        <dbReference type="ARBA" id="ARBA00023163"/>
    </source>
</evidence>
<evidence type="ECO:0000256" key="15">
    <source>
        <dbReference type="PIRSR" id="PIRSR000409-1"/>
    </source>
</evidence>
<proteinExistence type="inferred from homology"/>
<dbReference type="InterPro" id="IPR009057">
    <property type="entry name" value="Homeodomain-like_sf"/>
</dbReference>
<dbReference type="Pfam" id="PF12833">
    <property type="entry name" value="HTH_18"/>
    <property type="match status" value="1"/>
</dbReference>
<evidence type="ECO:0000256" key="11">
    <source>
        <dbReference type="ARBA" id="ARBA00023159"/>
    </source>
</evidence>
<dbReference type="GO" id="GO:0043565">
    <property type="term" value="F:sequence-specific DNA binding"/>
    <property type="evidence" value="ECO:0007669"/>
    <property type="project" value="InterPro"/>
</dbReference>
<keyword evidence="4 18" id="KW-0489">Methyltransferase</keyword>
<keyword evidence="11" id="KW-0010">Activator</keyword>
<feature type="binding site" evidence="16">
    <location>
        <position position="77"/>
    </location>
    <ligand>
        <name>Zn(2+)</name>
        <dbReference type="ChEBI" id="CHEBI:29105"/>
    </ligand>
</feature>
<dbReference type="NCBIfam" id="NF011964">
    <property type="entry name" value="PRK15435.1"/>
    <property type="match status" value="1"/>
</dbReference>
<dbReference type="KEGG" id="nde:NIDE3537"/>
<dbReference type="InterPro" id="IPR001497">
    <property type="entry name" value="MethylDNA_cys_MeTrfase_AS"/>
</dbReference>
<dbReference type="FunFam" id="1.10.10.10:FF:000214">
    <property type="entry name" value="Methylated-DNA--protein-cysteine methyltransferase"/>
    <property type="match status" value="1"/>
</dbReference>
<evidence type="ECO:0000256" key="10">
    <source>
        <dbReference type="ARBA" id="ARBA00023125"/>
    </source>
</evidence>
<evidence type="ECO:0000256" key="6">
    <source>
        <dbReference type="ARBA" id="ARBA00022723"/>
    </source>
</evidence>
<evidence type="ECO:0000313" key="19">
    <source>
        <dbReference type="Proteomes" id="UP000001660"/>
    </source>
</evidence>
<dbReference type="InterPro" id="IPR016221">
    <property type="entry name" value="Bifunct_regulatory_prot_Ada"/>
</dbReference>
<dbReference type="Gene3D" id="3.40.10.10">
    <property type="entry name" value="DNA Methylphosphotriester Repair Domain"/>
    <property type="match status" value="1"/>
</dbReference>
<gene>
    <name evidence="18" type="primary">ada</name>
    <name evidence="18" type="ORF">NIDE3537</name>
</gene>
<dbReference type="HOGENOM" id="CLU_000445_52_0_0"/>